<dbReference type="InterPro" id="IPR020846">
    <property type="entry name" value="MFS_dom"/>
</dbReference>
<evidence type="ECO:0000256" key="3">
    <source>
        <dbReference type="ARBA" id="ARBA00022692"/>
    </source>
</evidence>
<dbReference type="Gene3D" id="1.20.1250.20">
    <property type="entry name" value="MFS general substrate transporter like domains"/>
    <property type="match status" value="2"/>
</dbReference>
<feature type="transmembrane region" description="Helical" evidence="6">
    <location>
        <begin position="76"/>
        <end position="95"/>
    </location>
</feature>
<gene>
    <name evidence="8" type="ORF">FSB_LOCUS1978</name>
</gene>
<evidence type="ECO:0000256" key="4">
    <source>
        <dbReference type="ARBA" id="ARBA00022989"/>
    </source>
</evidence>
<proteinExistence type="predicted"/>
<evidence type="ECO:0000256" key="1">
    <source>
        <dbReference type="ARBA" id="ARBA00004141"/>
    </source>
</evidence>
<keyword evidence="3 6" id="KW-0812">Transmembrane</keyword>
<dbReference type="PANTHER" id="PTHR48020:SF12">
    <property type="entry name" value="PROTON MYO-INOSITOL COTRANSPORTER"/>
    <property type="match status" value="1"/>
</dbReference>
<dbReference type="GO" id="GO:0016020">
    <property type="term" value="C:membrane"/>
    <property type="evidence" value="ECO:0007669"/>
    <property type="project" value="UniProtKB-SubCell"/>
</dbReference>
<dbReference type="Pfam" id="PF00083">
    <property type="entry name" value="Sugar_tr"/>
    <property type="match status" value="2"/>
</dbReference>
<keyword evidence="2" id="KW-0813">Transport</keyword>
<evidence type="ECO:0000256" key="6">
    <source>
        <dbReference type="SAM" id="Phobius"/>
    </source>
</evidence>
<reference evidence="8" key="1">
    <citation type="submission" date="2018-02" db="EMBL/GenBank/DDBJ databases">
        <authorList>
            <person name="Cohen D.B."/>
            <person name="Kent A.D."/>
        </authorList>
    </citation>
    <scope>NUCLEOTIDE SEQUENCE</scope>
</reference>
<feature type="transmembrane region" description="Helical" evidence="6">
    <location>
        <begin position="46"/>
        <end position="70"/>
    </location>
</feature>
<evidence type="ECO:0000256" key="5">
    <source>
        <dbReference type="ARBA" id="ARBA00023136"/>
    </source>
</evidence>
<protein>
    <recommendedName>
        <fullName evidence="7">Major facilitator superfamily (MFS) profile domain-containing protein</fullName>
    </recommendedName>
</protein>
<dbReference type="SUPFAM" id="SSF103473">
    <property type="entry name" value="MFS general substrate transporter"/>
    <property type="match status" value="1"/>
</dbReference>
<dbReference type="AlphaFoldDB" id="A0A2N9E564"/>
<evidence type="ECO:0000259" key="7">
    <source>
        <dbReference type="PROSITE" id="PS50850"/>
    </source>
</evidence>
<accession>A0A2N9E564</accession>
<dbReference type="InterPro" id="IPR036259">
    <property type="entry name" value="MFS_trans_sf"/>
</dbReference>
<dbReference type="InterPro" id="IPR005828">
    <property type="entry name" value="MFS_sugar_transport-like"/>
</dbReference>
<dbReference type="GO" id="GO:0022857">
    <property type="term" value="F:transmembrane transporter activity"/>
    <property type="evidence" value="ECO:0007669"/>
    <property type="project" value="InterPro"/>
</dbReference>
<feature type="domain" description="Major facilitator superfamily (MFS) profile" evidence="7">
    <location>
        <begin position="1"/>
        <end position="150"/>
    </location>
</feature>
<evidence type="ECO:0000313" key="8">
    <source>
        <dbReference type="EMBL" id="SPC74096.1"/>
    </source>
</evidence>
<keyword evidence="4 6" id="KW-1133">Transmembrane helix</keyword>
<keyword evidence="5 6" id="KW-0472">Membrane</keyword>
<dbReference type="EMBL" id="OIVN01000091">
    <property type="protein sequence ID" value="SPC74096.1"/>
    <property type="molecule type" value="Genomic_DNA"/>
</dbReference>
<dbReference type="PANTHER" id="PTHR48020">
    <property type="entry name" value="PROTON MYO-INOSITOL COTRANSPORTER"/>
    <property type="match status" value="1"/>
</dbReference>
<name>A0A2N9E564_FAGSY</name>
<organism evidence="8">
    <name type="scientific">Fagus sylvatica</name>
    <name type="common">Beechnut</name>
    <dbReference type="NCBI Taxonomy" id="28930"/>
    <lineage>
        <taxon>Eukaryota</taxon>
        <taxon>Viridiplantae</taxon>
        <taxon>Streptophyta</taxon>
        <taxon>Embryophyta</taxon>
        <taxon>Tracheophyta</taxon>
        <taxon>Spermatophyta</taxon>
        <taxon>Magnoliopsida</taxon>
        <taxon>eudicotyledons</taxon>
        <taxon>Gunneridae</taxon>
        <taxon>Pentapetalae</taxon>
        <taxon>rosids</taxon>
        <taxon>fabids</taxon>
        <taxon>Fagales</taxon>
        <taxon>Fagaceae</taxon>
        <taxon>Fagus</taxon>
    </lineage>
</organism>
<evidence type="ECO:0000256" key="2">
    <source>
        <dbReference type="ARBA" id="ARBA00022448"/>
    </source>
</evidence>
<sequence length="150" mass="15572">MAAIDQSVEKTLAVASMSSSAIGARIESYICDVFGRTRILSICSGLSVMGPLLMAVSPTLSISIIGQVMIGMSKGVATLSICSGLSVMGPLLMAISPTLSISIIGKVMIRMSIGVAALTVPIYVSEVSPSEIKGRMIVLTEFSVMLTRGK</sequence>
<dbReference type="PROSITE" id="PS50850">
    <property type="entry name" value="MFS"/>
    <property type="match status" value="1"/>
</dbReference>
<dbReference type="InterPro" id="IPR050814">
    <property type="entry name" value="Myo-inositol_Transporter"/>
</dbReference>
<comment type="subcellular location">
    <subcellularLocation>
        <location evidence="1">Membrane</location>
        <topology evidence="1">Multi-pass membrane protein</topology>
    </subcellularLocation>
</comment>